<accession>A0AAV2Z0X6</accession>
<evidence type="ECO:0000313" key="6">
    <source>
        <dbReference type="Proteomes" id="UP001146120"/>
    </source>
</evidence>
<evidence type="ECO:0000313" key="5">
    <source>
        <dbReference type="EMBL" id="DAZ99253.1"/>
    </source>
</evidence>
<feature type="compositionally biased region" description="Low complexity" evidence="3">
    <location>
        <begin position="9"/>
        <end position="20"/>
    </location>
</feature>
<comment type="caution">
    <text evidence="5">The sequence shown here is derived from an EMBL/GenBank/DDBJ whole genome shotgun (WGS) entry which is preliminary data.</text>
</comment>
<reference evidence="5" key="1">
    <citation type="submission" date="2022-11" db="EMBL/GenBank/DDBJ databases">
        <authorList>
            <person name="Morgan W.R."/>
            <person name="Tartar A."/>
        </authorList>
    </citation>
    <scope>NUCLEOTIDE SEQUENCE</scope>
    <source>
        <strain evidence="5">ARSEF 373</strain>
    </source>
</reference>
<organism evidence="5 6">
    <name type="scientific">Lagenidium giganteum</name>
    <dbReference type="NCBI Taxonomy" id="4803"/>
    <lineage>
        <taxon>Eukaryota</taxon>
        <taxon>Sar</taxon>
        <taxon>Stramenopiles</taxon>
        <taxon>Oomycota</taxon>
        <taxon>Peronosporomycetes</taxon>
        <taxon>Pythiales</taxon>
        <taxon>Pythiaceae</taxon>
    </lineage>
</organism>
<dbReference type="Pfam" id="PF00149">
    <property type="entry name" value="Metallophos"/>
    <property type="match status" value="3"/>
</dbReference>
<sequence>GTYSEDTDSPSSPDSSGPAPAACLDGATFAIRRQRTHQQHRSLHRSIRRVMKIISSLVASTAVLSLAAASQEAEQASIHLRVHDRHHKHHKAAAADGDFSVHLLAVGDWGVTTDPEGSCCSRYVSTGGKKGDAGYTKHRYAQDNVAALLGASAKLLKPKAVLGHGDSFYWTGVNEDDVEQRFQGTFEDKYKEPALNVPWYNVMGNHDYGGSSYICDGRKCKDTDEMLKYLNAKFERQQKYKSPNEDRWVLKDHYYKETIESGDVTIDIFNVDMNNANSHGSRETCCQCYGYAEGDDGKCKNVARGDKVCAGGDTGMYDACVGKFKEWHDDSLKQMLADAKASKATWKVVHSHYSPYAHMIPEEAKRWLDAVKEGGIQLFIFGHTHAEGIDYSSETKTTFVTNGAGGGIQSQSVSPPNYPGIKQVWAGKDEPYGFFELSFNAKQLRLNFISTGSGWKPEDQAKERKVDYCYLFCHPTEAEQARIHIRVHEPQHKAAAGGDADRYDVHLLAIGDWGVTSDPEQSCCKRYMTSGGKKDDAGYTKHRYAQDNVAALLSESARLLKPKAVLGHGDSFYWTGVNENDVEQRFQGTFEDKYKEPALNVPWYNVMGNHDYGGSSYICDGNPCASTDEMLKYLNAKFERQQKYKSPNDNRWVLKDHYYKETIESGDVTIDIFNVDMNNANTHGSRETYGYANGDDKQCTNVARGDKVCAGGDTGMYDACVGKFKEWHDDSLKQMLADAKASKATWKVVHSHYSPYAHMIPEEAKRWVDASREGGIQLFIFGHTHGEGIDYSSETKTTFVTNGAGGGIQSESVAQPNFAGIKQVWAGKGEPYGFFELSFSAKQLRLNFISTGSGWKPEDQARERKVDFCYLRRLGVLDTFHFPPEEARVHIRVHEHQHKAAASGGADGYDVHLLAIGDWGVTADPEGSCCSRYVSTGGKKGDAGYTKHRYAQDNVAALLGESAKLLKPKAVLGHGDSFYWTGVNENDVEQRFQGTFEDKYKEPALNVPWYNVMGNHDYGGSSQICDDRACKDTDEMLKYLNAKFERQQKYKSPNDNRWVLKDHYYKETIESGDVTIDIFNVDMNNANTHGSRETCCQCYGYANGDDKQCTNVDRGHKFCAGGDTGMFDACIAKFKEWQEDSLKQMLADAKASKATWKVVHSHYSPYYHLTPAESKRWIDAMKEGGVQFFICGHTHAEGIDYSADAKITFVTNGAGGGIQSQSLSAPPDSSVKSVWQGKGEPYGFFELSFNAKELRLQFISTGSGWKPEDQAKARAVDYCYTVPQDGSEGAACA</sequence>
<evidence type="ECO:0000256" key="2">
    <source>
        <dbReference type="ARBA" id="ARBA00022801"/>
    </source>
</evidence>
<dbReference type="PANTHER" id="PTHR10161">
    <property type="entry name" value="TARTRATE-RESISTANT ACID PHOSPHATASE TYPE 5"/>
    <property type="match status" value="1"/>
</dbReference>
<feature type="region of interest" description="Disordered" evidence="3">
    <location>
        <begin position="1"/>
        <end position="20"/>
    </location>
</feature>
<protein>
    <recommendedName>
        <fullName evidence="4">Calcineurin-like phosphoesterase domain-containing protein</fullName>
    </recommendedName>
</protein>
<evidence type="ECO:0000256" key="3">
    <source>
        <dbReference type="SAM" id="MobiDB-lite"/>
    </source>
</evidence>
<keyword evidence="1" id="KW-0732">Signal</keyword>
<keyword evidence="6" id="KW-1185">Reference proteome</keyword>
<proteinExistence type="predicted"/>
<dbReference type="GO" id="GO:0016787">
    <property type="term" value="F:hydrolase activity"/>
    <property type="evidence" value="ECO:0007669"/>
    <property type="project" value="UniProtKB-KW"/>
</dbReference>
<dbReference type="InterPro" id="IPR029052">
    <property type="entry name" value="Metallo-depent_PP-like"/>
</dbReference>
<dbReference type="InterPro" id="IPR004843">
    <property type="entry name" value="Calcineurin-like_PHP"/>
</dbReference>
<dbReference type="PANTHER" id="PTHR10161:SF14">
    <property type="entry name" value="TARTRATE-RESISTANT ACID PHOSPHATASE TYPE 5"/>
    <property type="match status" value="1"/>
</dbReference>
<evidence type="ECO:0000256" key="1">
    <source>
        <dbReference type="ARBA" id="ARBA00022729"/>
    </source>
</evidence>
<dbReference type="EMBL" id="DAKRPA010000087">
    <property type="protein sequence ID" value="DAZ99253.1"/>
    <property type="molecule type" value="Genomic_DNA"/>
</dbReference>
<feature type="domain" description="Calcineurin-like phosphoesterase" evidence="4">
    <location>
        <begin position="913"/>
        <end position="1196"/>
    </location>
</feature>
<feature type="domain" description="Calcineurin-like phosphoesterase" evidence="4">
    <location>
        <begin position="507"/>
        <end position="786"/>
    </location>
</feature>
<feature type="domain" description="Calcineurin-like phosphoesterase" evidence="4">
    <location>
        <begin position="104"/>
        <end position="386"/>
    </location>
</feature>
<dbReference type="InterPro" id="IPR051558">
    <property type="entry name" value="Metallophosphoesterase_PAP"/>
</dbReference>
<dbReference type="Gene3D" id="3.60.21.10">
    <property type="match status" value="3"/>
</dbReference>
<feature type="non-terminal residue" evidence="5">
    <location>
        <position position="1"/>
    </location>
</feature>
<gene>
    <name evidence="5" type="ORF">N0F65_008120</name>
</gene>
<reference evidence="5" key="2">
    <citation type="journal article" date="2023" name="Microbiol Resour">
        <title>Decontamination and Annotation of the Draft Genome Sequence of the Oomycete Lagenidium giganteum ARSEF 373.</title>
        <authorList>
            <person name="Morgan W.R."/>
            <person name="Tartar A."/>
        </authorList>
    </citation>
    <scope>NUCLEOTIDE SEQUENCE</scope>
    <source>
        <strain evidence="5">ARSEF 373</strain>
    </source>
</reference>
<name>A0AAV2Z0X6_9STRA</name>
<dbReference type="SUPFAM" id="SSF56300">
    <property type="entry name" value="Metallo-dependent phosphatases"/>
    <property type="match status" value="3"/>
</dbReference>
<keyword evidence="2" id="KW-0378">Hydrolase</keyword>
<dbReference type="Proteomes" id="UP001146120">
    <property type="component" value="Unassembled WGS sequence"/>
</dbReference>
<evidence type="ECO:0000259" key="4">
    <source>
        <dbReference type="Pfam" id="PF00149"/>
    </source>
</evidence>